<dbReference type="InParanoid" id="A0A078AC96"/>
<proteinExistence type="predicted"/>
<evidence type="ECO:0000313" key="1">
    <source>
        <dbReference type="EMBL" id="CDW78428.1"/>
    </source>
</evidence>
<keyword evidence="2" id="KW-1185">Reference proteome</keyword>
<dbReference type="Proteomes" id="UP000039865">
    <property type="component" value="Unassembled WGS sequence"/>
</dbReference>
<accession>A0A078AC96</accession>
<dbReference type="EMBL" id="CCKQ01007088">
    <property type="protein sequence ID" value="CDW78428.1"/>
    <property type="molecule type" value="Genomic_DNA"/>
</dbReference>
<dbReference type="GO" id="GO:0030136">
    <property type="term" value="C:clathrin-coated vesicle"/>
    <property type="evidence" value="ECO:0007669"/>
    <property type="project" value="InterPro"/>
</dbReference>
<name>A0A078AC96_STYLE</name>
<protein>
    <submittedName>
        <fullName evidence="1">Uncharacterized protein</fullName>
    </submittedName>
</protein>
<organism evidence="1 2">
    <name type="scientific">Stylonychia lemnae</name>
    <name type="common">Ciliate</name>
    <dbReference type="NCBI Taxonomy" id="5949"/>
    <lineage>
        <taxon>Eukaryota</taxon>
        <taxon>Sar</taxon>
        <taxon>Alveolata</taxon>
        <taxon>Ciliophora</taxon>
        <taxon>Intramacronucleata</taxon>
        <taxon>Spirotrichea</taxon>
        <taxon>Stichotrichia</taxon>
        <taxon>Sporadotrichida</taxon>
        <taxon>Oxytrichidae</taxon>
        <taxon>Stylonychinae</taxon>
        <taxon>Stylonychia</taxon>
    </lineage>
</organism>
<reference evidence="1 2" key="1">
    <citation type="submission" date="2014-06" db="EMBL/GenBank/DDBJ databases">
        <authorList>
            <person name="Swart Estienne"/>
        </authorList>
    </citation>
    <scope>NUCLEOTIDE SEQUENCE [LARGE SCALE GENOMIC DNA]</scope>
    <source>
        <strain evidence="1 2">130c</strain>
    </source>
</reference>
<dbReference type="GO" id="GO:0048268">
    <property type="term" value="P:clathrin coat assembly"/>
    <property type="evidence" value="ECO:0007669"/>
    <property type="project" value="InterPro"/>
</dbReference>
<sequence length="667" mass="77540">MIGAINKLFRNAAAIKGKNEFEKVKSNPLQIPLRLTIYQKLIKASYSGDMKEPKEKHVIFILECLKGRHLKLIRPKEALKKLSDRFFTNLRSISLNLKVLIILHRALQEEEISQIVAHKIKEMEYILKPCQNDDQSQDIKMQCFISDLYINYIKNLINFIIISQLFQISLKDINHYARSLMLVELFLIFSKIDSLIDGILKVFQQKNYCQNYRIFHGVIQLLFVDLLKIYQSYYLLTSVMLQKFEEMELRDAKRAFIVYLNFIKLNREIRKIAAVIIQEFNIKLDLFFYDIDTRVAEALKLSIEVRERKQKKESRDTGSVESSLAYTTNTSPINAAQKIQVEKIEFMSESKRIRRNSNMMLDIQGIQGGQKPFEKDDFTNVQRTATVDYIPFANNLGTLNKLEKSETVKKTVNPNIPILEQYKSDPIKTRMELQFRNNDKILQKYENYYNENVLGKNKNENTNVQSNNRIQLDENITVQKQYEKSNTSAIDKLIGLKKFKSHSDKDIDDAQSNSRIQPQAIAAYQNYNPDHQSAIKINLSDDEGFKSVVLEDIFEENKELQSATPGGNNFYFNINNRNNQHGKESFFDLDSFLFSKDNINKENKNTFNLQSSMNVQQSYVNPQSAAQSVKFFSEDLTPNNSNGYGISGAYNHQEDESFQSCKDLDFQ</sequence>
<evidence type="ECO:0000313" key="2">
    <source>
        <dbReference type="Proteomes" id="UP000039865"/>
    </source>
</evidence>
<dbReference type="Gene3D" id="1.25.40.90">
    <property type="match status" value="1"/>
</dbReference>
<dbReference type="OrthoDB" id="1715922at2759"/>
<dbReference type="SUPFAM" id="SSF89009">
    <property type="entry name" value="GAT-like domain"/>
    <property type="match status" value="1"/>
</dbReference>
<dbReference type="GO" id="GO:0005545">
    <property type="term" value="F:1-phosphatidylinositol binding"/>
    <property type="evidence" value="ECO:0007669"/>
    <property type="project" value="InterPro"/>
</dbReference>
<dbReference type="Gene3D" id="1.20.58.150">
    <property type="entry name" value="ANTH domain"/>
    <property type="match status" value="1"/>
</dbReference>
<dbReference type="AlphaFoldDB" id="A0A078AC96"/>
<dbReference type="InterPro" id="IPR008942">
    <property type="entry name" value="ENTH_VHS"/>
</dbReference>
<dbReference type="GO" id="GO:0030276">
    <property type="term" value="F:clathrin binding"/>
    <property type="evidence" value="ECO:0007669"/>
    <property type="project" value="InterPro"/>
</dbReference>
<dbReference type="InterPro" id="IPR014712">
    <property type="entry name" value="ANTH_dom_sf"/>
</dbReference>
<gene>
    <name evidence="1" type="primary">Contig913.g1009</name>
    <name evidence="1" type="ORF">STYLEM_7405</name>
</gene>